<feature type="domain" description="Pyridoxamine 5'-phosphate oxidase N-terminal" evidence="1">
    <location>
        <begin position="9"/>
        <end position="133"/>
    </location>
</feature>
<evidence type="ECO:0000259" key="1">
    <source>
        <dbReference type="Pfam" id="PF01243"/>
    </source>
</evidence>
<keyword evidence="3" id="KW-1185">Reference proteome</keyword>
<reference evidence="2 3" key="1">
    <citation type="submission" date="2016-09" db="EMBL/GenBank/DDBJ databases">
        <title>Rhizobium sp. nov., a novel species isolated from the rice rhizosphere.</title>
        <authorList>
            <person name="Zhao J."/>
            <person name="Zhang X."/>
        </authorList>
    </citation>
    <scope>NUCLEOTIDE SEQUENCE [LARGE SCALE GENOMIC DNA]</scope>
    <source>
        <strain evidence="2 3">1.7048</strain>
    </source>
</reference>
<name>A0A1Q9AWN2_9HYPH</name>
<dbReference type="EMBL" id="MKIP01000043">
    <property type="protein sequence ID" value="OLP59872.1"/>
    <property type="molecule type" value="Genomic_DNA"/>
</dbReference>
<accession>A0A1Q9AWN2</accession>
<protein>
    <submittedName>
        <fullName evidence="2">Pyridoxamine 5'-phosphate oxidase</fullName>
    </submittedName>
</protein>
<dbReference type="Proteomes" id="UP000186364">
    <property type="component" value="Unassembled WGS sequence"/>
</dbReference>
<dbReference type="InterPro" id="IPR011576">
    <property type="entry name" value="Pyridox_Oxase_N"/>
</dbReference>
<proteinExistence type="predicted"/>
<dbReference type="RefSeq" id="WP_075627632.1">
    <property type="nucleotide sequence ID" value="NZ_FOAM01000002.1"/>
</dbReference>
<dbReference type="PANTHER" id="PTHR39336:SF1">
    <property type="entry name" value="PYRIDOXAMINE PHOSPHATE OXIDASE FAMILY PROTEIN (AFU_ORTHOLOGUE AFUA_6G11440)"/>
    <property type="match status" value="1"/>
</dbReference>
<gene>
    <name evidence="2" type="ORF">BJF93_09690</name>
</gene>
<dbReference type="PANTHER" id="PTHR39336">
    <property type="entry name" value="PYRIDOXAMINE PHOSPHATE OXIDASE FAMILY PROTEIN (AFU_ORTHOLOGUE AFUA_6G11440)"/>
    <property type="match status" value="1"/>
</dbReference>
<dbReference type="OrthoDB" id="115989at2"/>
<evidence type="ECO:0000313" key="2">
    <source>
        <dbReference type="EMBL" id="OLP59872.1"/>
    </source>
</evidence>
<sequence length="194" mass="21585">MAKQFQKIEPHLHRFIAAQRMFFTASAAAEGRVNVSPRGTDMFRVLDDTSVLYLDRTGSSNETAAHLKANGRMTIMFCAVDGPPLILRLYGRGRVIHRDSAEFAERLAILFDNEAPLGSRQMVHLDIDLVQSSCGYGVPLFSYEGERTQMDAWAKSKGSDGIDAYWREKNQTSMDGLPTGLFEDEDTETITAAS</sequence>
<comment type="caution">
    <text evidence="2">The sequence shown here is derived from an EMBL/GenBank/DDBJ whole genome shotgun (WGS) entry which is preliminary data.</text>
</comment>
<dbReference type="SUPFAM" id="SSF50475">
    <property type="entry name" value="FMN-binding split barrel"/>
    <property type="match status" value="1"/>
</dbReference>
<dbReference type="Gene3D" id="2.30.110.10">
    <property type="entry name" value="Electron Transport, Fmn-binding Protein, Chain A"/>
    <property type="match status" value="1"/>
</dbReference>
<organism evidence="2 3">
    <name type="scientific">Xaviernesmea oryzae</name>
    <dbReference type="NCBI Taxonomy" id="464029"/>
    <lineage>
        <taxon>Bacteria</taxon>
        <taxon>Pseudomonadati</taxon>
        <taxon>Pseudomonadota</taxon>
        <taxon>Alphaproteobacteria</taxon>
        <taxon>Hyphomicrobiales</taxon>
        <taxon>Rhizobiaceae</taxon>
        <taxon>Rhizobium/Agrobacterium group</taxon>
        <taxon>Xaviernesmea</taxon>
    </lineage>
</organism>
<evidence type="ECO:0000313" key="3">
    <source>
        <dbReference type="Proteomes" id="UP000186364"/>
    </source>
</evidence>
<dbReference type="InterPro" id="IPR012349">
    <property type="entry name" value="Split_barrel_FMN-bd"/>
</dbReference>
<dbReference type="Pfam" id="PF01243">
    <property type="entry name" value="PNPOx_N"/>
    <property type="match status" value="1"/>
</dbReference>
<dbReference type="AlphaFoldDB" id="A0A1Q9AWN2"/>